<sequence>MSIRCVVESAFFIAWGFLERSGELGEPGASANIILDAIEAQLGNGERRQLMLANKAIAAYREHVARTRASVEREARSG</sequence>
<organism evidence="1 2">
    <name type="scientific">Bradyrhizobium neotropicale</name>
    <dbReference type="NCBI Taxonomy" id="1497615"/>
    <lineage>
        <taxon>Bacteria</taxon>
        <taxon>Pseudomonadati</taxon>
        <taxon>Pseudomonadota</taxon>
        <taxon>Alphaproteobacteria</taxon>
        <taxon>Hyphomicrobiales</taxon>
        <taxon>Nitrobacteraceae</taxon>
        <taxon>Bradyrhizobium</taxon>
    </lineage>
</organism>
<dbReference type="AlphaFoldDB" id="A0A176ZF02"/>
<protein>
    <submittedName>
        <fullName evidence="1">Uncharacterized protein</fullName>
    </submittedName>
</protein>
<reference evidence="1 2" key="1">
    <citation type="submission" date="2016-02" db="EMBL/GenBank/DDBJ databases">
        <title>Draft genome sequence of the strain BR 10247T Bradyrhizobium neotropicale isolated from nodules of Centrolobium paraense.</title>
        <authorList>
            <person name="Simoes-Araujo J.L."/>
            <person name="Barauna A.C."/>
            <person name="Silva K."/>
            <person name="Zilli J.E."/>
        </authorList>
    </citation>
    <scope>NUCLEOTIDE SEQUENCE [LARGE SCALE GENOMIC DNA]</scope>
    <source>
        <strain evidence="1 2">BR 10247</strain>
    </source>
</reference>
<evidence type="ECO:0000313" key="1">
    <source>
        <dbReference type="EMBL" id="OAF18356.1"/>
    </source>
</evidence>
<comment type="caution">
    <text evidence="1">The sequence shown here is derived from an EMBL/GenBank/DDBJ whole genome shotgun (WGS) entry which is preliminary data.</text>
</comment>
<gene>
    <name evidence="1" type="ORF">AXW67_04310</name>
</gene>
<keyword evidence="2" id="KW-1185">Reference proteome</keyword>
<dbReference type="Proteomes" id="UP000077173">
    <property type="component" value="Unassembled WGS sequence"/>
</dbReference>
<evidence type="ECO:0000313" key="2">
    <source>
        <dbReference type="Proteomes" id="UP000077173"/>
    </source>
</evidence>
<dbReference type="EMBL" id="LSEF01000034">
    <property type="protein sequence ID" value="OAF18356.1"/>
    <property type="molecule type" value="Genomic_DNA"/>
</dbReference>
<proteinExistence type="predicted"/>
<dbReference type="GeneID" id="32587733"/>
<name>A0A176ZF02_9BRAD</name>
<accession>A0A176ZF02</accession>